<organism evidence="1 2">
    <name type="scientific">Punica granatum</name>
    <name type="common">Pomegranate</name>
    <dbReference type="NCBI Taxonomy" id="22663"/>
    <lineage>
        <taxon>Eukaryota</taxon>
        <taxon>Viridiplantae</taxon>
        <taxon>Streptophyta</taxon>
        <taxon>Embryophyta</taxon>
        <taxon>Tracheophyta</taxon>
        <taxon>Spermatophyta</taxon>
        <taxon>Magnoliopsida</taxon>
        <taxon>eudicotyledons</taxon>
        <taxon>Gunneridae</taxon>
        <taxon>Pentapetalae</taxon>
        <taxon>rosids</taxon>
        <taxon>malvids</taxon>
        <taxon>Myrtales</taxon>
        <taxon>Lythraceae</taxon>
        <taxon>Punica</taxon>
    </lineage>
</organism>
<dbReference type="AlphaFoldDB" id="A0A218WN53"/>
<gene>
    <name evidence="1" type="ORF">CDL15_Pgr008069</name>
</gene>
<evidence type="ECO:0000313" key="2">
    <source>
        <dbReference type="Proteomes" id="UP000197138"/>
    </source>
</evidence>
<dbReference type="EMBL" id="MTKT01003944">
    <property type="protein sequence ID" value="OWM73919.1"/>
    <property type="molecule type" value="Genomic_DNA"/>
</dbReference>
<protein>
    <submittedName>
        <fullName evidence="1">Uncharacterized protein</fullName>
    </submittedName>
</protein>
<comment type="caution">
    <text evidence="1">The sequence shown here is derived from an EMBL/GenBank/DDBJ whole genome shotgun (WGS) entry which is preliminary data.</text>
</comment>
<name>A0A218WN53_PUNGR</name>
<proteinExistence type="predicted"/>
<sequence>MRTHLLLVERYGPEVGDCSKMRVKREINKTVTLGSRTLRGPGIPKGNGQVIYFNTIPDWLSCTTQLSKANSSSSAVVSTPFWLTHSNYIISNDPSHDLSRIQKTAQQSKKSLFILKLAKSGK</sequence>
<dbReference type="Proteomes" id="UP000197138">
    <property type="component" value="Unassembled WGS sequence"/>
</dbReference>
<reference evidence="2" key="1">
    <citation type="journal article" date="2017" name="Plant J.">
        <title>The pomegranate (Punica granatum L.) genome and the genomics of punicalagin biosynthesis.</title>
        <authorList>
            <person name="Qin G."/>
            <person name="Xu C."/>
            <person name="Ming R."/>
            <person name="Tang H."/>
            <person name="Guyot R."/>
            <person name="Kramer E.M."/>
            <person name="Hu Y."/>
            <person name="Yi X."/>
            <person name="Qi Y."/>
            <person name="Xu X."/>
            <person name="Gao Z."/>
            <person name="Pan H."/>
            <person name="Jian J."/>
            <person name="Tian Y."/>
            <person name="Yue Z."/>
            <person name="Xu Y."/>
        </authorList>
    </citation>
    <scope>NUCLEOTIDE SEQUENCE [LARGE SCALE GENOMIC DNA]</scope>
    <source>
        <strain evidence="2">cv. Dabenzi</strain>
    </source>
</reference>
<evidence type="ECO:0000313" key="1">
    <source>
        <dbReference type="EMBL" id="OWM73919.1"/>
    </source>
</evidence>
<accession>A0A218WN53</accession>